<dbReference type="InterPro" id="IPR050430">
    <property type="entry name" value="Peptidase_S1"/>
</dbReference>
<dbReference type="SUPFAM" id="SSF50494">
    <property type="entry name" value="Trypsin-like serine proteases"/>
    <property type="match status" value="1"/>
</dbReference>
<dbReference type="Proteomes" id="UP000887578">
    <property type="component" value="Unplaced"/>
</dbReference>
<evidence type="ECO:0000256" key="3">
    <source>
        <dbReference type="ARBA" id="ARBA00022825"/>
    </source>
</evidence>
<dbReference type="GO" id="GO:0006508">
    <property type="term" value="P:proteolysis"/>
    <property type="evidence" value="ECO:0007669"/>
    <property type="project" value="UniProtKB-KW"/>
</dbReference>
<keyword evidence="3" id="KW-0720">Serine protease</keyword>
<proteinExistence type="predicted"/>
<dbReference type="AlphaFoldDB" id="A0A914Q6T0"/>
<organism evidence="6 7">
    <name type="scientific">Panagrolaimus davidi</name>
    <dbReference type="NCBI Taxonomy" id="227884"/>
    <lineage>
        <taxon>Eukaryota</taxon>
        <taxon>Metazoa</taxon>
        <taxon>Ecdysozoa</taxon>
        <taxon>Nematoda</taxon>
        <taxon>Chromadorea</taxon>
        <taxon>Rhabditida</taxon>
        <taxon>Tylenchina</taxon>
        <taxon>Panagrolaimomorpha</taxon>
        <taxon>Panagrolaimoidea</taxon>
        <taxon>Panagrolaimidae</taxon>
        <taxon>Panagrolaimus</taxon>
    </lineage>
</organism>
<evidence type="ECO:0000313" key="7">
    <source>
        <dbReference type="WBParaSite" id="PDA_v2.g2712.t1"/>
    </source>
</evidence>
<evidence type="ECO:0000256" key="2">
    <source>
        <dbReference type="ARBA" id="ARBA00022801"/>
    </source>
</evidence>
<dbReference type="InterPro" id="IPR043504">
    <property type="entry name" value="Peptidase_S1_PA_chymotrypsin"/>
</dbReference>
<protein>
    <submittedName>
        <fullName evidence="7">Peptidase S1 domain-containing protein</fullName>
    </submittedName>
</protein>
<dbReference type="GO" id="GO:0004252">
    <property type="term" value="F:serine-type endopeptidase activity"/>
    <property type="evidence" value="ECO:0007669"/>
    <property type="project" value="InterPro"/>
</dbReference>
<keyword evidence="4" id="KW-1015">Disulfide bond</keyword>
<dbReference type="InterPro" id="IPR009003">
    <property type="entry name" value="Peptidase_S1_PA"/>
</dbReference>
<keyword evidence="2" id="KW-0378">Hydrolase</keyword>
<name>A0A914Q6T0_9BILA</name>
<reference evidence="7" key="1">
    <citation type="submission" date="2022-11" db="UniProtKB">
        <authorList>
            <consortium name="WormBaseParasite"/>
        </authorList>
    </citation>
    <scope>IDENTIFICATION</scope>
</reference>
<accession>A0A914Q6T0</accession>
<dbReference type="WBParaSite" id="PDA_v2.g2712.t1">
    <property type="protein sequence ID" value="PDA_v2.g2712.t1"/>
    <property type="gene ID" value="PDA_v2.g2712"/>
</dbReference>
<evidence type="ECO:0000259" key="5">
    <source>
        <dbReference type="Pfam" id="PF00089"/>
    </source>
</evidence>
<evidence type="ECO:0000256" key="4">
    <source>
        <dbReference type="ARBA" id="ARBA00023157"/>
    </source>
</evidence>
<dbReference type="PANTHER" id="PTHR24276:SF91">
    <property type="entry name" value="AT26814P-RELATED"/>
    <property type="match status" value="1"/>
</dbReference>
<evidence type="ECO:0000313" key="6">
    <source>
        <dbReference type="Proteomes" id="UP000887578"/>
    </source>
</evidence>
<keyword evidence="1" id="KW-0645">Protease</keyword>
<dbReference type="Pfam" id="PF00089">
    <property type="entry name" value="Trypsin"/>
    <property type="match status" value="1"/>
</dbReference>
<dbReference type="InterPro" id="IPR001254">
    <property type="entry name" value="Trypsin_dom"/>
</dbReference>
<evidence type="ECO:0000256" key="1">
    <source>
        <dbReference type="ARBA" id="ARBA00022670"/>
    </source>
</evidence>
<dbReference type="Gene3D" id="2.40.10.10">
    <property type="entry name" value="Trypsin-like serine proteases"/>
    <property type="match status" value="1"/>
</dbReference>
<keyword evidence="6" id="KW-1185">Reference proteome</keyword>
<feature type="domain" description="Peptidase S1" evidence="5">
    <location>
        <begin position="3"/>
        <end position="139"/>
    </location>
</feature>
<sequence length="163" mass="18214">MQECTVVVTHKQKLLVAAHCRISKEWHRFTVYLGSYKKGEGIIGKVAKIEVMDGYVSPSKGKDLAVIYLTEPIDFDFPPFFQVETIDIADANEMPPSGAVVTAAGFGLWKPTSRPSLVLRCATFQTLGPQECKERGPEMLPYHICSIDKEKAMGLGDTRLWYM</sequence>
<dbReference type="PANTHER" id="PTHR24276">
    <property type="entry name" value="POLYSERASE-RELATED"/>
    <property type="match status" value="1"/>
</dbReference>